<evidence type="ECO:0000313" key="4">
    <source>
        <dbReference type="EMBL" id="MBK1657850.1"/>
    </source>
</evidence>
<dbReference type="SUPFAM" id="SSF55073">
    <property type="entry name" value="Nucleotide cyclase"/>
    <property type="match status" value="1"/>
</dbReference>
<dbReference type="EC" id="2.7.7.65" evidence="1"/>
<dbReference type="PANTHER" id="PTHR45138">
    <property type="entry name" value="REGULATORY COMPONENTS OF SENSORY TRANSDUCTION SYSTEM"/>
    <property type="match status" value="1"/>
</dbReference>
<dbReference type="InterPro" id="IPR050469">
    <property type="entry name" value="Diguanylate_Cyclase"/>
</dbReference>
<accession>A0ABS1CTX2</accession>
<dbReference type="SUPFAM" id="SSF55781">
    <property type="entry name" value="GAF domain-like"/>
    <property type="match status" value="1"/>
</dbReference>
<evidence type="ECO:0000259" key="3">
    <source>
        <dbReference type="PROSITE" id="PS50887"/>
    </source>
</evidence>
<dbReference type="SMART" id="SM00267">
    <property type="entry name" value="GGDEF"/>
    <property type="match status" value="1"/>
</dbReference>
<proteinExistence type="predicted"/>
<comment type="caution">
    <text evidence="4">The sequence shown here is derived from an EMBL/GenBank/DDBJ whole genome shotgun (WGS) entry which is preliminary data.</text>
</comment>
<dbReference type="PROSITE" id="PS50887">
    <property type="entry name" value="GGDEF"/>
    <property type="match status" value="1"/>
</dbReference>
<dbReference type="InterPro" id="IPR029787">
    <property type="entry name" value="Nucleotide_cyclase"/>
</dbReference>
<reference evidence="4 5" key="1">
    <citation type="journal article" date="2020" name="Microorganisms">
        <title>Osmotic Adaptation and Compatible Solute Biosynthesis of Phototrophic Bacteria as Revealed from Genome Analyses.</title>
        <authorList>
            <person name="Imhoff J.F."/>
            <person name="Rahn T."/>
            <person name="Kunzel S."/>
            <person name="Keller A."/>
            <person name="Neulinger S.C."/>
        </authorList>
    </citation>
    <scope>NUCLEOTIDE SEQUENCE [LARGE SCALE GENOMIC DNA]</scope>
    <source>
        <strain evidence="4 5">DSM 15382</strain>
    </source>
</reference>
<evidence type="ECO:0000313" key="5">
    <source>
        <dbReference type="Proteomes" id="UP000697995"/>
    </source>
</evidence>
<dbReference type="Gene3D" id="3.30.70.270">
    <property type="match status" value="1"/>
</dbReference>
<gene>
    <name evidence="4" type="ORF">CKO45_06350</name>
</gene>
<name>A0ABS1CTX2_9PROT</name>
<dbReference type="Gene3D" id="3.30.450.20">
    <property type="entry name" value="PAS domain"/>
    <property type="match status" value="1"/>
</dbReference>
<protein>
    <recommendedName>
        <fullName evidence="1">diguanylate cyclase</fullName>
        <ecNumber evidence="1">2.7.7.65</ecNumber>
    </recommendedName>
</protein>
<dbReference type="PANTHER" id="PTHR45138:SF9">
    <property type="entry name" value="DIGUANYLATE CYCLASE DGCM-RELATED"/>
    <property type="match status" value="1"/>
</dbReference>
<dbReference type="InterPro" id="IPR000160">
    <property type="entry name" value="GGDEF_dom"/>
</dbReference>
<dbReference type="Proteomes" id="UP000697995">
    <property type="component" value="Unassembled WGS sequence"/>
</dbReference>
<dbReference type="InterPro" id="IPR043128">
    <property type="entry name" value="Rev_trsase/Diguanyl_cyclase"/>
</dbReference>
<dbReference type="CDD" id="cd01949">
    <property type="entry name" value="GGDEF"/>
    <property type="match status" value="1"/>
</dbReference>
<dbReference type="RefSeq" id="WP_158291917.1">
    <property type="nucleotide sequence ID" value="NZ_NRSG01000030.1"/>
</dbReference>
<evidence type="ECO:0000256" key="1">
    <source>
        <dbReference type="ARBA" id="ARBA00012528"/>
    </source>
</evidence>
<dbReference type="NCBIfam" id="TIGR00254">
    <property type="entry name" value="GGDEF"/>
    <property type="match status" value="1"/>
</dbReference>
<feature type="domain" description="GGDEF" evidence="3">
    <location>
        <begin position="335"/>
        <end position="469"/>
    </location>
</feature>
<dbReference type="SUPFAM" id="SSF55785">
    <property type="entry name" value="PYP-like sensor domain (PAS domain)"/>
    <property type="match status" value="1"/>
</dbReference>
<comment type="catalytic activity">
    <reaction evidence="2">
        <text>2 GTP = 3',3'-c-di-GMP + 2 diphosphate</text>
        <dbReference type="Rhea" id="RHEA:24898"/>
        <dbReference type="ChEBI" id="CHEBI:33019"/>
        <dbReference type="ChEBI" id="CHEBI:37565"/>
        <dbReference type="ChEBI" id="CHEBI:58805"/>
        <dbReference type="EC" id="2.7.7.65"/>
    </reaction>
</comment>
<dbReference type="InterPro" id="IPR035965">
    <property type="entry name" value="PAS-like_dom_sf"/>
</dbReference>
<organism evidence="4 5">
    <name type="scientific">Paracraurococcus ruber</name>
    <dbReference type="NCBI Taxonomy" id="77675"/>
    <lineage>
        <taxon>Bacteria</taxon>
        <taxon>Pseudomonadati</taxon>
        <taxon>Pseudomonadota</taxon>
        <taxon>Alphaproteobacteria</taxon>
        <taxon>Acetobacterales</taxon>
        <taxon>Roseomonadaceae</taxon>
        <taxon>Paracraurococcus</taxon>
    </lineage>
</organism>
<dbReference type="Pfam" id="PF00990">
    <property type="entry name" value="GGDEF"/>
    <property type="match status" value="1"/>
</dbReference>
<dbReference type="EMBL" id="NRSG01000030">
    <property type="protein sequence ID" value="MBK1657850.1"/>
    <property type="molecule type" value="Genomic_DNA"/>
</dbReference>
<sequence length="477" mass="50211">MAEDARAHAAPAGEAPPGPTAWQAALLESRQRWRDFAVLAADLAFETDAEGRLTFLSPDSPLGWPAEALLGRRGRDLLTAPEPDPFALRHPVRDLRVWLRRPGGGSACLSLSLAPLHDPTGVFLGLRGCGRDITDDALAAEAQAAALRRAEALQGMVRRVRRPVLAPQMLEATLEALESALGCAGAAILDWPPGGGCAVLHRRGQDPAAVLPAIEPHAGLAGPAFLATPGGESVALLPQAPRGGGRQALLAWRAAGLRSFDEDDRHLLLAMADLLSVVLGNQAMLERLERLALTDPLTGLSNRRAFLEALERRLRRHALDAAQPPAQPGRRGAEAGGALVFLDLDNFKPINDCLGHEAGDAALVAVADLLRGMIRPADLVARFGGDEFALWLDGADAAAGAQRAAALLTAAPGLVKDLRVDLPLLSFSIGCAVWQPDGAEAPEALLARADAAMYEAKRTGRGRWMLAPPDPMPPGAP</sequence>
<evidence type="ECO:0000256" key="2">
    <source>
        <dbReference type="ARBA" id="ARBA00034247"/>
    </source>
</evidence>
<keyword evidence="5" id="KW-1185">Reference proteome</keyword>